<evidence type="ECO:0000259" key="2">
    <source>
        <dbReference type="Pfam" id="PF12850"/>
    </source>
</evidence>
<proteinExistence type="inferred from homology"/>
<dbReference type="GO" id="GO:0016791">
    <property type="term" value="F:phosphatase activity"/>
    <property type="evidence" value="ECO:0007669"/>
    <property type="project" value="TreeGrafter"/>
</dbReference>
<keyword evidence="4" id="KW-1185">Reference proteome</keyword>
<sequence length="268" mass="30350">MVRVAIISDIHANLEACEAVLADIDRHGIDDIISLGDNVGYGPNPVEVLLRLHERDIMTLEGNHDLAVINPKSFANASGYAASALEWTRERLSNHVSEDMGFQEILGIYFGAPAYSVLHDNHNVLLVHGSPGKHKVRFNYLLAPEDFLAPKKYMKKMRCNICFFGHTHRQIMWEVDNEGVSLIEYEVDEALEYSDAELKNLYLFLNPGSVGQPRDNNPDAAYLIYEKIDDRNIITFKRVAYDVNTTIEKIYQEDLLSNMLGDRLIRGA</sequence>
<dbReference type="Pfam" id="PF12850">
    <property type="entry name" value="Metallophos_2"/>
    <property type="match status" value="1"/>
</dbReference>
<comment type="similarity">
    <text evidence="1">Belongs to the metallophosphoesterase superfamily. YfcE family.</text>
</comment>
<organism evidence="3 4">
    <name type="scientific">Uabimicrobium amorphum</name>
    <dbReference type="NCBI Taxonomy" id="2596890"/>
    <lineage>
        <taxon>Bacteria</taxon>
        <taxon>Pseudomonadati</taxon>
        <taxon>Planctomycetota</taxon>
        <taxon>Candidatus Uabimicrobiia</taxon>
        <taxon>Candidatus Uabimicrobiales</taxon>
        <taxon>Candidatus Uabimicrobiaceae</taxon>
        <taxon>Candidatus Uabimicrobium</taxon>
    </lineage>
</organism>
<dbReference type="EMBL" id="AP019860">
    <property type="protein sequence ID" value="BBM84923.1"/>
    <property type="molecule type" value="Genomic_DNA"/>
</dbReference>
<accession>A0A5S9IN25</accession>
<dbReference type="InterPro" id="IPR050126">
    <property type="entry name" value="Ap4A_hydrolase"/>
</dbReference>
<dbReference type="SUPFAM" id="SSF56300">
    <property type="entry name" value="Metallo-dependent phosphatases"/>
    <property type="match status" value="1"/>
</dbReference>
<feature type="domain" description="Calcineurin-like phosphoesterase" evidence="2">
    <location>
        <begin position="3"/>
        <end position="223"/>
    </location>
</feature>
<gene>
    <name evidence="3" type="ORF">UABAM_03284</name>
</gene>
<dbReference type="RefSeq" id="WP_151969050.1">
    <property type="nucleotide sequence ID" value="NZ_AP019860.1"/>
</dbReference>
<dbReference type="PANTHER" id="PTHR42850">
    <property type="entry name" value="METALLOPHOSPHOESTERASE"/>
    <property type="match status" value="1"/>
</dbReference>
<dbReference type="InterPro" id="IPR029052">
    <property type="entry name" value="Metallo-depent_PP-like"/>
</dbReference>
<dbReference type="Proteomes" id="UP000326354">
    <property type="component" value="Chromosome"/>
</dbReference>
<evidence type="ECO:0000313" key="3">
    <source>
        <dbReference type="EMBL" id="BBM84923.1"/>
    </source>
</evidence>
<dbReference type="KEGG" id="uam:UABAM_03284"/>
<reference evidence="3 4" key="1">
    <citation type="submission" date="2019-08" db="EMBL/GenBank/DDBJ databases">
        <title>Complete genome sequence of Candidatus Uab amorphum.</title>
        <authorList>
            <person name="Shiratori T."/>
            <person name="Suzuki S."/>
            <person name="Kakizawa Y."/>
            <person name="Ishida K."/>
        </authorList>
    </citation>
    <scope>NUCLEOTIDE SEQUENCE [LARGE SCALE GENOMIC DNA]</scope>
    <source>
        <strain evidence="3 4">SRT547</strain>
    </source>
</reference>
<dbReference type="GO" id="GO:0005737">
    <property type="term" value="C:cytoplasm"/>
    <property type="evidence" value="ECO:0007669"/>
    <property type="project" value="TreeGrafter"/>
</dbReference>
<dbReference type="InterPro" id="IPR024654">
    <property type="entry name" value="Calcineurin-like_PHP_lpxH"/>
</dbReference>
<dbReference type="PIRSF" id="PIRSF000883">
    <property type="entry name" value="Pesterase_MJ0912"/>
    <property type="match status" value="1"/>
</dbReference>
<dbReference type="Gene3D" id="3.60.21.10">
    <property type="match status" value="1"/>
</dbReference>
<dbReference type="InterPro" id="IPR011152">
    <property type="entry name" value="Pesterase_MJ0912"/>
</dbReference>
<protein>
    <submittedName>
        <fullName evidence="3">Phosphoesterase</fullName>
    </submittedName>
</protein>
<dbReference type="AlphaFoldDB" id="A0A5S9IN25"/>
<evidence type="ECO:0000313" key="4">
    <source>
        <dbReference type="Proteomes" id="UP000326354"/>
    </source>
</evidence>
<evidence type="ECO:0000256" key="1">
    <source>
        <dbReference type="ARBA" id="ARBA00008950"/>
    </source>
</evidence>
<dbReference type="PANTHER" id="PTHR42850:SF2">
    <property type="entry name" value="BLL5683 PROTEIN"/>
    <property type="match status" value="1"/>
</dbReference>
<dbReference type="CDD" id="cd00838">
    <property type="entry name" value="MPP_superfamily"/>
    <property type="match status" value="1"/>
</dbReference>
<dbReference type="OrthoDB" id="9800565at2"/>
<name>A0A5S9IN25_UABAM</name>